<feature type="transmembrane region" description="Helical" evidence="6">
    <location>
        <begin position="596"/>
        <end position="614"/>
    </location>
</feature>
<feature type="transmembrane region" description="Helical" evidence="6">
    <location>
        <begin position="6"/>
        <end position="22"/>
    </location>
</feature>
<keyword evidence="3 6" id="KW-1133">Transmembrane helix</keyword>
<organism evidence="9 10">
    <name type="scientific">Hydrogenimonas thermophila</name>
    <dbReference type="NCBI Taxonomy" id="223786"/>
    <lineage>
        <taxon>Bacteria</taxon>
        <taxon>Pseudomonadati</taxon>
        <taxon>Campylobacterota</taxon>
        <taxon>Epsilonproteobacteria</taxon>
        <taxon>Campylobacterales</taxon>
        <taxon>Hydrogenimonadaceae</taxon>
        <taxon>Hydrogenimonas</taxon>
    </lineage>
</organism>
<dbReference type="Pfam" id="PF00361">
    <property type="entry name" value="Proton_antipo_M"/>
    <property type="match status" value="1"/>
</dbReference>
<keyword evidence="10" id="KW-1185">Reference proteome</keyword>
<keyword evidence="4 6" id="KW-0472">Membrane</keyword>
<dbReference type="RefSeq" id="WP_092911560.1">
    <property type="nucleotide sequence ID" value="NZ_CP136592.1"/>
</dbReference>
<name>A0A1I5N5F1_9BACT</name>
<dbReference type="PANTHER" id="PTHR43373:SF1">
    <property type="entry name" value="NA(+)_H(+) ANTIPORTER SUBUNIT A"/>
    <property type="match status" value="1"/>
</dbReference>
<sequence>MEVLVILSIILPIMAGFAIYLANSDRVTSILTCIMLPVLSVMAYLIYSANLPILIKTPTIFNLLVTIFDFLLLGYFLWVGYARKNILVSLLAVAQFILLIIVLSIAPHSDTANIYVDKLTAMMYLLVGIVGVPIAIFSTRYMDYDEKDKHKFVAIVIGFLGVMNFAVSANNVEWFFALFETTTLASLVLIGFRKDEVAINNSTLALWMNQIGGVAILFAIILMVKDFGVYHFTDLLAMDPATMSMAAFGFLSIAALVKGAQLPFHKWLLGAMVAPTPVSAILHSATMVKIAPFLILRISPIIQDTLLSKLLILTTGFVFVAAAVFALTQDNFKRILAYSTISLLGLMMLAAAVGTPTAVAVSIMLIIFHGFAKGFLFVEAGILEKLYNVKYIKDMNRLFERAPFTLLFIFFGFLNMTFIPFGTFIGKWLMIEEASNFLSSGGFVMLILLVTTGGVFLSVLYIKVLGVAIKHHRFSKIDFSPMDKNFLYVSIWYYLWLVVMTVFISPFIGNFIMDIATPIAGHANIYADGLSLVVGDSTLYFWQIIGALILLLIIHAAPLFVKLKVDQTHPYNCGEIYPREAESYDFNFISKYEEKINVFAVTLFLLVLVLGGQLL</sequence>
<gene>
    <name evidence="9" type="ORF">SAMN05216234_10862</name>
</gene>
<feature type="domain" description="NADH-Ubiquinone oxidoreductase (complex I) chain 5 N-terminal" evidence="8">
    <location>
        <begin position="112"/>
        <end position="152"/>
    </location>
</feature>
<feature type="transmembrane region" description="Helical" evidence="6">
    <location>
        <begin position="119"/>
        <end position="139"/>
    </location>
</feature>
<dbReference type="EMBL" id="FOXB01000008">
    <property type="protein sequence ID" value="SFP16920.1"/>
    <property type="molecule type" value="Genomic_DNA"/>
</dbReference>
<feature type="transmembrane region" description="Helical" evidence="6">
    <location>
        <begin position="151"/>
        <end position="168"/>
    </location>
</feature>
<feature type="domain" description="NADH:quinone oxidoreductase/Mrp antiporter transmembrane" evidence="7">
    <location>
        <begin position="169"/>
        <end position="447"/>
    </location>
</feature>
<feature type="transmembrane region" description="Helical" evidence="6">
    <location>
        <begin position="335"/>
        <end position="353"/>
    </location>
</feature>
<dbReference type="InterPro" id="IPR001516">
    <property type="entry name" value="Proton_antipo_N"/>
</dbReference>
<feature type="transmembrane region" description="Helical" evidence="6">
    <location>
        <begin position="443"/>
        <end position="465"/>
    </location>
</feature>
<comment type="subcellular location">
    <subcellularLocation>
        <location evidence="1">Endomembrane system</location>
        <topology evidence="1">Multi-pass membrane protein</topology>
    </subcellularLocation>
    <subcellularLocation>
        <location evidence="5">Membrane</location>
        <topology evidence="5">Multi-pass membrane protein</topology>
    </subcellularLocation>
</comment>
<keyword evidence="2 5" id="KW-0812">Transmembrane</keyword>
<feature type="transmembrane region" description="Helical" evidence="6">
    <location>
        <begin position="29"/>
        <end position="47"/>
    </location>
</feature>
<dbReference type="AlphaFoldDB" id="A0A1I5N5F1"/>
<evidence type="ECO:0000259" key="7">
    <source>
        <dbReference type="Pfam" id="PF00361"/>
    </source>
</evidence>
<dbReference type="GO" id="GO:0012505">
    <property type="term" value="C:endomembrane system"/>
    <property type="evidence" value="ECO:0007669"/>
    <property type="project" value="UniProtKB-SubCell"/>
</dbReference>
<dbReference type="Proteomes" id="UP000199227">
    <property type="component" value="Unassembled WGS sequence"/>
</dbReference>
<dbReference type="InterPro" id="IPR001750">
    <property type="entry name" value="ND/Mrp_TM"/>
</dbReference>
<feature type="transmembrane region" description="Helical" evidence="6">
    <location>
        <begin position="174"/>
        <end position="192"/>
    </location>
</feature>
<evidence type="ECO:0000256" key="6">
    <source>
        <dbReference type="SAM" id="Phobius"/>
    </source>
</evidence>
<feature type="transmembrane region" description="Helical" evidence="6">
    <location>
        <begin position="307"/>
        <end position="328"/>
    </location>
</feature>
<evidence type="ECO:0000313" key="9">
    <source>
        <dbReference type="EMBL" id="SFP16920.1"/>
    </source>
</evidence>
<feature type="transmembrane region" description="Helical" evidence="6">
    <location>
        <begin position="86"/>
        <end position="107"/>
    </location>
</feature>
<feature type="transmembrane region" description="Helical" evidence="6">
    <location>
        <begin position="59"/>
        <end position="79"/>
    </location>
</feature>
<dbReference type="PANTHER" id="PTHR43373">
    <property type="entry name" value="NA(+)/H(+) ANTIPORTER SUBUNIT"/>
    <property type="match status" value="1"/>
</dbReference>
<accession>A0A1I5N5F1</accession>
<evidence type="ECO:0000256" key="1">
    <source>
        <dbReference type="ARBA" id="ARBA00004127"/>
    </source>
</evidence>
<evidence type="ECO:0000256" key="3">
    <source>
        <dbReference type="ARBA" id="ARBA00022989"/>
    </source>
</evidence>
<proteinExistence type="predicted"/>
<feature type="transmembrane region" description="Helical" evidence="6">
    <location>
        <begin position="359"/>
        <end position="383"/>
    </location>
</feature>
<feature type="transmembrane region" description="Helical" evidence="6">
    <location>
        <begin position="540"/>
        <end position="561"/>
    </location>
</feature>
<evidence type="ECO:0000256" key="2">
    <source>
        <dbReference type="ARBA" id="ARBA00022692"/>
    </source>
</evidence>
<reference evidence="9 10" key="1">
    <citation type="submission" date="2016-10" db="EMBL/GenBank/DDBJ databases">
        <authorList>
            <person name="de Groot N.N."/>
        </authorList>
    </citation>
    <scope>NUCLEOTIDE SEQUENCE [LARGE SCALE GENOMIC DNA]</scope>
    <source>
        <strain evidence="9 10">EP1-55-1</strain>
    </source>
</reference>
<feature type="transmembrane region" description="Helical" evidence="6">
    <location>
        <begin position="269"/>
        <end position="295"/>
    </location>
</feature>
<evidence type="ECO:0000256" key="5">
    <source>
        <dbReference type="RuleBase" id="RU000320"/>
    </source>
</evidence>
<feature type="transmembrane region" description="Helical" evidence="6">
    <location>
        <begin position="404"/>
        <end position="431"/>
    </location>
</feature>
<dbReference type="STRING" id="223786.SAMN05216234_10862"/>
<dbReference type="OrthoDB" id="9811798at2"/>
<evidence type="ECO:0000256" key="4">
    <source>
        <dbReference type="ARBA" id="ARBA00023136"/>
    </source>
</evidence>
<dbReference type="PRINTS" id="PR01434">
    <property type="entry name" value="NADHDHGNASE5"/>
</dbReference>
<dbReference type="InterPro" id="IPR050616">
    <property type="entry name" value="CPA3_Na-H_Antiporter_A"/>
</dbReference>
<feature type="transmembrane region" description="Helical" evidence="6">
    <location>
        <begin position="486"/>
        <end position="508"/>
    </location>
</feature>
<dbReference type="Pfam" id="PF00662">
    <property type="entry name" value="Proton_antipo_N"/>
    <property type="match status" value="1"/>
</dbReference>
<evidence type="ECO:0000313" key="10">
    <source>
        <dbReference type="Proteomes" id="UP000199227"/>
    </source>
</evidence>
<dbReference type="GO" id="GO:0016020">
    <property type="term" value="C:membrane"/>
    <property type="evidence" value="ECO:0007669"/>
    <property type="project" value="UniProtKB-SubCell"/>
</dbReference>
<protein>
    <submittedName>
        <fullName evidence="9">Ech hydrogenase subunit A</fullName>
    </submittedName>
</protein>
<feature type="transmembrane region" description="Helical" evidence="6">
    <location>
        <begin position="236"/>
        <end position="257"/>
    </location>
</feature>
<evidence type="ECO:0000259" key="8">
    <source>
        <dbReference type="Pfam" id="PF00662"/>
    </source>
</evidence>
<feature type="transmembrane region" description="Helical" evidence="6">
    <location>
        <begin position="204"/>
        <end position="224"/>
    </location>
</feature>